<dbReference type="Pfam" id="PF04230">
    <property type="entry name" value="PS_pyruv_trans"/>
    <property type="match status" value="1"/>
</dbReference>
<keyword evidence="2" id="KW-0808">Transferase</keyword>
<gene>
    <name evidence="2" type="ORF">H7965_14670</name>
</gene>
<dbReference type="Proteomes" id="UP000600101">
    <property type="component" value="Unassembled WGS sequence"/>
</dbReference>
<evidence type="ECO:0000313" key="2">
    <source>
        <dbReference type="EMBL" id="MBC4016563.1"/>
    </source>
</evidence>
<keyword evidence="3" id="KW-1185">Reference proteome</keyword>
<accession>A0A9X0R167</accession>
<proteinExistence type="predicted"/>
<feature type="domain" description="Polysaccharide pyruvyl transferase" evidence="1">
    <location>
        <begin position="66"/>
        <end position="304"/>
    </location>
</feature>
<dbReference type="EMBL" id="JACOMF010000016">
    <property type="protein sequence ID" value="MBC4016563.1"/>
    <property type="molecule type" value="Genomic_DNA"/>
</dbReference>
<evidence type="ECO:0000259" key="1">
    <source>
        <dbReference type="Pfam" id="PF04230"/>
    </source>
</evidence>
<dbReference type="InterPro" id="IPR007345">
    <property type="entry name" value="Polysacch_pyruvyl_Trfase"/>
</dbReference>
<name>A0A9X0R167_9PROT</name>
<evidence type="ECO:0000313" key="3">
    <source>
        <dbReference type="Proteomes" id="UP000600101"/>
    </source>
</evidence>
<sequence length="374" mass="41633">MTKVVYLAESFGSYHDPGIPISRIMHYSGHNIGNFAFWNGARKLFDADMTCIPFGATEKHLPRDIDFFVIPAANFLNTTSDLGWLANLIVKIDRPCVVVGLGAQSEKEDQIPVLKEGTIRFLQEAARRTPFLAVRGPFTEKVCAHYGVTNVKVLGCPSIFTNGDRTMAERIAAAWDQEVDKIAVHAASIKSHVMAAERYLFGLLRTVPGSAFVLQRPVELMKLVRGLELAEAEQAYVERVRQFLAPDLSMQKFMQVLRQTGMIPYSVDSWIFTLQSHSHSLGTRIHGAILSLSSYLPTICITHDTRTRELCSVLQVPSIRSNQVTSASSVREIFASIRMDAAVFEDNRSTLASGYKALMNEIGIGPSRYLTEKF</sequence>
<dbReference type="GO" id="GO:0016740">
    <property type="term" value="F:transferase activity"/>
    <property type="evidence" value="ECO:0007669"/>
    <property type="project" value="UniProtKB-KW"/>
</dbReference>
<dbReference type="RefSeq" id="WP_186771327.1">
    <property type="nucleotide sequence ID" value="NZ_JACOMF010000016.1"/>
</dbReference>
<dbReference type="AlphaFoldDB" id="A0A9X0R167"/>
<protein>
    <submittedName>
        <fullName evidence="2">Polysaccharide pyruvyl transferase family protein</fullName>
    </submittedName>
</protein>
<comment type="caution">
    <text evidence="2">The sequence shown here is derived from an EMBL/GenBank/DDBJ whole genome shotgun (WGS) entry which is preliminary data.</text>
</comment>
<reference evidence="2" key="1">
    <citation type="submission" date="2020-08" db="EMBL/GenBank/DDBJ databases">
        <authorList>
            <person name="Hu Y."/>
            <person name="Nguyen S.V."/>
            <person name="Li F."/>
            <person name="Fanning S."/>
        </authorList>
    </citation>
    <scope>NUCLEOTIDE SEQUENCE</scope>
    <source>
        <strain evidence="2">SYSU D8009</strain>
    </source>
</reference>
<organism evidence="2 3">
    <name type="scientific">Siccirubricoccus deserti</name>
    <dbReference type="NCBI Taxonomy" id="2013562"/>
    <lineage>
        <taxon>Bacteria</taxon>
        <taxon>Pseudomonadati</taxon>
        <taxon>Pseudomonadota</taxon>
        <taxon>Alphaproteobacteria</taxon>
        <taxon>Acetobacterales</taxon>
        <taxon>Roseomonadaceae</taxon>
        <taxon>Siccirubricoccus</taxon>
    </lineage>
</organism>